<evidence type="ECO:0000313" key="18">
    <source>
        <dbReference type="EMBL" id="KAK7749567.1"/>
    </source>
</evidence>
<keyword evidence="19" id="KW-1185">Reference proteome</keyword>
<dbReference type="GO" id="GO:0004497">
    <property type="term" value="F:monooxygenase activity"/>
    <property type="evidence" value="ECO:0007669"/>
    <property type="project" value="UniProtKB-KW"/>
</dbReference>
<accession>A0AAN9YP73</accession>
<evidence type="ECO:0000256" key="5">
    <source>
        <dbReference type="ARBA" id="ARBA00022729"/>
    </source>
</evidence>
<dbReference type="GO" id="GO:0046872">
    <property type="term" value="F:metal ion binding"/>
    <property type="evidence" value="ECO:0007669"/>
    <property type="project" value="UniProtKB-KW"/>
</dbReference>
<evidence type="ECO:0000313" key="19">
    <source>
        <dbReference type="Proteomes" id="UP001320245"/>
    </source>
</evidence>
<evidence type="ECO:0000256" key="12">
    <source>
        <dbReference type="ARBA" id="ARBA00023326"/>
    </source>
</evidence>
<feature type="region of interest" description="Disordered" evidence="16">
    <location>
        <begin position="243"/>
        <end position="341"/>
    </location>
</feature>
<sequence length="341" mass="34669">MRSTFAGVAAFAACAAAHYNFEALIVNDNVTSAYEYVRQTTDSNSPITDITSQDFVCNQGGLDADIMAKTSTYTVQAGDQVGFTINSNIGHPGPLSVYLSKAPSGTSAKDYTGDGDWFKVYELTTSSITDQGLQWATYVNGGINNFTFTLPDTLPSGDYLMRAEHIALHAASTEGGAQFYIGCAQLSVEGSGSGTPSPTVSIPGVYNGTESGIVINIYYPVPTSYDAPGPVTWPNACEDHTANFVDQTSDGDCTNDDSSSSSGSSSSASATGSAAASTSAASTSAPTATSVGVAGNAATSSSSSAAAATATGSSASSGSGSSSSCQNKRAMREARKARAQL</sequence>
<name>A0AAN9YP73_9PEZI</name>
<keyword evidence="9" id="KW-0503">Monooxygenase</keyword>
<evidence type="ECO:0000256" key="7">
    <source>
        <dbReference type="ARBA" id="ARBA00023002"/>
    </source>
</evidence>
<comment type="catalytic activity">
    <reaction evidence="14">
        <text>[(1-&gt;4)-beta-D-glucosyl]n+m + reduced acceptor + O2 = 4-dehydro-beta-D-glucosyl-[(1-&gt;4)-beta-D-glucosyl]n-1 + [(1-&gt;4)-beta-D-glucosyl]m + acceptor + H2O.</text>
        <dbReference type="EC" id="1.14.99.56"/>
    </reaction>
</comment>
<organism evidence="18 19">
    <name type="scientific">Cytospora paraplurivora</name>
    <dbReference type="NCBI Taxonomy" id="2898453"/>
    <lineage>
        <taxon>Eukaryota</taxon>
        <taxon>Fungi</taxon>
        <taxon>Dikarya</taxon>
        <taxon>Ascomycota</taxon>
        <taxon>Pezizomycotina</taxon>
        <taxon>Sordariomycetes</taxon>
        <taxon>Sordariomycetidae</taxon>
        <taxon>Diaporthales</taxon>
        <taxon>Cytosporaceae</taxon>
        <taxon>Cytospora</taxon>
    </lineage>
</organism>
<dbReference type="EMBL" id="JAJSPL020000001">
    <property type="protein sequence ID" value="KAK7749567.1"/>
    <property type="molecule type" value="Genomic_DNA"/>
</dbReference>
<comment type="caution">
    <text evidence="18">The sequence shown here is derived from an EMBL/GenBank/DDBJ whole genome shotgun (WGS) entry which is preliminary data.</text>
</comment>
<gene>
    <name evidence="18" type="ORF">SLS53_000143</name>
</gene>
<keyword evidence="12" id="KW-0624">Polysaccharide degradation</keyword>
<evidence type="ECO:0000259" key="17">
    <source>
        <dbReference type="Pfam" id="PF03443"/>
    </source>
</evidence>
<keyword evidence="6" id="KW-0136">Cellulose degradation</keyword>
<proteinExistence type="inferred from homology"/>
<keyword evidence="8" id="KW-0186">Copper</keyword>
<keyword evidence="11" id="KW-0119">Carbohydrate metabolism</keyword>
<feature type="compositionally biased region" description="Low complexity" evidence="16">
    <location>
        <begin position="297"/>
        <end position="324"/>
    </location>
</feature>
<evidence type="ECO:0000256" key="15">
    <source>
        <dbReference type="ARBA" id="ARBA00047174"/>
    </source>
</evidence>
<feature type="compositionally biased region" description="Basic and acidic residues" evidence="16">
    <location>
        <begin position="330"/>
        <end position="341"/>
    </location>
</feature>
<feature type="domain" description="Auxiliary Activity family 9 catalytic" evidence="17">
    <location>
        <begin position="18"/>
        <end position="225"/>
    </location>
</feature>
<feature type="compositionally biased region" description="Low complexity" evidence="16">
    <location>
        <begin position="258"/>
        <end position="290"/>
    </location>
</feature>
<dbReference type="GO" id="GO:0030245">
    <property type="term" value="P:cellulose catabolic process"/>
    <property type="evidence" value="ECO:0007669"/>
    <property type="project" value="UniProtKB-KW"/>
</dbReference>
<evidence type="ECO:0000256" key="6">
    <source>
        <dbReference type="ARBA" id="ARBA00023001"/>
    </source>
</evidence>
<evidence type="ECO:0000256" key="1">
    <source>
        <dbReference type="ARBA" id="ARBA00001973"/>
    </source>
</evidence>
<keyword evidence="4" id="KW-0479">Metal-binding</keyword>
<evidence type="ECO:0000256" key="14">
    <source>
        <dbReference type="ARBA" id="ARBA00045077"/>
    </source>
</evidence>
<comment type="similarity">
    <text evidence="13">Belongs to the polysaccharide monooxygenase AA9 family.</text>
</comment>
<keyword evidence="7" id="KW-0560">Oxidoreductase</keyword>
<dbReference type="InterPro" id="IPR049892">
    <property type="entry name" value="AA9"/>
</dbReference>
<evidence type="ECO:0000256" key="9">
    <source>
        <dbReference type="ARBA" id="ARBA00023033"/>
    </source>
</evidence>
<evidence type="ECO:0000256" key="11">
    <source>
        <dbReference type="ARBA" id="ARBA00023277"/>
    </source>
</evidence>
<evidence type="ECO:0000256" key="10">
    <source>
        <dbReference type="ARBA" id="ARBA00023157"/>
    </source>
</evidence>
<dbReference type="PANTHER" id="PTHR33353">
    <property type="entry name" value="PUTATIVE (AFU_ORTHOLOGUE AFUA_1G12560)-RELATED"/>
    <property type="match status" value="1"/>
</dbReference>
<keyword evidence="10" id="KW-1015">Disulfide bond</keyword>
<dbReference type="GO" id="GO:0005576">
    <property type="term" value="C:extracellular region"/>
    <property type="evidence" value="ECO:0007669"/>
    <property type="project" value="UniProtKB-SubCell"/>
</dbReference>
<reference evidence="18 19" key="1">
    <citation type="journal article" date="2023" name="PLoS ONE">
        <title>Cytospora paraplurivora sp. nov. isolated from orchards with fruit tree decline syndrome in Ontario, Canada.</title>
        <authorList>
            <person name="Ilyukhin E."/>
            <person name="Nguyen H.D.T."/>
            <person name="Castle A.J."/>
            <person name="Ellouze W."/>
        </authorList>
    </citation>
    <scope>NUCLEOTIDE SEQUENCE [LARGE SCALE GENOMIC DNA]</scope>
    <source>
        <strain evidence="18 19">FDS-564</strain>
    </source>
</reference>
<dbReference type="EC" id="1.14.99.56" evidence="15"/>
<comment type="cofactor">
    <cofactor evidence="1">
        <name>Cu(2+)</name>
        <dbReference type="ChEBI" id="CHEBI:29036"/>
    </cofactor>
</comment>
<dbReference type="AlphaFoldDB" id="A0AAN9YP73"/>
<dbReference type="PANTHER" id="PTHR33353:SF10">
    <property type="entry name" value="ENDO-BETA-1,4-GLUCANASE D"/>
    <property type="match status" value="1"/>
</dbReference>
<evidence type="ECO:0000256" key="4">
    <source>
        <dbReference type="ARBA" id="ARBA00022723"/>
    </source>
</evidence>
<keyword evidence="3" id="KW-0964">Secreted</keyword>
<dbReference type="InterPro" id="IPR005103">
    <property type="entry name" value="AA9_LPMO"/>
</dbReference>
<protein>
    <recommendedName>
        <fullName evidence="15">lytic cellulose monooxygenase (C4-dehydrogenating)</fullName>
        <ecNumber evidence="15">1.14.99.56</ecNumber>
    </recommendedName>
</protein>
<dbReference type="Proteomes" id="UP001320245">
    <property type="component" value="Unassembled WGS sequence"/>
</dbReference>
<dbReference type="CDD" id="cd21175">
    <property type="entry name" value="LPMO_AA9"/>
    <property type="match status" value="1"/>
</dbReference>
<comment type="subcellular location">
    <subcellularLocation>
        <location evidence="2">Secreted</location>
    </subcellularLocation>
</comment>
<evidence type="ECO:0000256" key="16">
    <source>
        <dbReference type="SAM" id="MobiDB-lite"/>
    </source>
</evidence>
<evidence type="ECO:0000256" key="3">
    <source>
        <dbReference type="ARBA" id="ARBA00022525"/>
    </source>
</evidence>
<keyword evidence="5" id="KW-0732">Signal</keyword>
<evidence type="ECO:0000256" key="2">
    <source>
        <dbReference type="ARBA" id="ARBA00004613"/>
    </source>
</evidence>
<dbReference type="Pfam" id="PF03443">
    <property type="entry name" value="AA9"/>
    <property type="match status" value="1"/>
</dbReference>
<evidence type="ECO:0000256" key="13">
    <source>
        <dbReference type="ARBA" id="ARBA00044502"/>
    </source>
</evidence>
<dbReference type="Gene3D" id="2.70.50.70">
    <property type="match status" value="1"/>
</dbReference>
<evidence type="ECO:0000256" key="8">
    <source>
        <dbReference type="ARBA" id="ARBA00023008"/>
    </source>
</evidence>